<reference evidence="8" key="1">
    <citation type="submission" date="2016-09" db="EMBL/GenBank/DDBJ databases">
        <authorList>
            <person name="Varghese N."/>
            <person name="Submissions S."/>
        </authorList>
    </citation>
    <scope>NUCLEOTIDE SEQUENCE [LARGE SCALE GENOMIC DNA]</scope>
    <source>
        <strain evidence="8">JS23</strain>
    </source>
</reference>
<gene>
    <name evidence="7" type="ORF">SAMN05216551_104120</name>
</gene>
<evidence type="ECO:0000256" key="1">
    <source>
        <dbReference type="ARBA" id="ARBA00001947"/>
    </source>
</evidence>
<accession>A0A1H2PN32</accession>
<feature type="domain" description="Extradiol ring-cleavage dioxygenase class III enzyme subunit B" evidence="6">
    <location>
        <begin position="24"/>
        <end position="255"/>
    </location>
</feature>
<evidence type="ECO:0000256" key="2">
    <source>
        <dbReference type="ARBA" id="ARBA00007581"/>
    </source>
</evidence>
<dbReference type="Gene3D" id="3.40.830.10">
    <property type="entry name" value="LigB-like"/>
    <property type="match status" value="1"/>
</dbReference>
<dbReference type="SUPFAM" id="SSF53213">
    <property type="entry name" value="LigB-like"/>
    <property type="match status" value="1"/>
</dbReference>
<dbReference type="RefSeq" id="WP_091906933.1">
    <property type="nucleotide sequence ID" value="NZ_FNLO01000004.1"/>
</dbReference>
<dbReference type="OrthoDB" id="9790889at2"/>
<keyword evidence="3" id="KW-0479">Metal-binding</keyword>
<sequence>MERPDLPAQPVRQPTWFIPHGGGPCFFMEWTRGPADTWHRLQAFLEQIAGGLPARPRAVLVVSGHWETPRVTVNTAAAPPLYFDYYGFPEHTYRLTYPAPGSPTLAAQVATLLGEAGFPCATDGERGLDHGVFIPFKLIFPDADVPVVQMSLREGLDPAEHLAIGAALAPLRDDNVLIVGSGMSYHNLRAFGEAGRDASKVFDDWLGETVGAPTAAQRNARLREWAAAPAARFAHPREEHLLPLMVAAGAAGDDAGRTLFSERVGALQLSAYSFG</sequence>
<dbReference type="InterPro" id="IPR004183">
    <property type="entry name" value="Xdiol_dOase_suB"/>
</dbReference>
<evidence type="ECO:0000256" key="5">
    <source>
        <dbReference type="ARBA" id="ARBA00023002"/>
    </source>
</evidence>
<dbReference type="EMBL" id="FNLO01000004">
    <property type="protein sequence ID" value="SDV48052.1"/>
    <property type="molecule type" value="Genomic_DNA"/>
</dbReference>
<proteinExistence type="inferred from homology"/>
<dbReference type="GO" id="GO:0016702">
    <property type="term" value="F:oxidoreductase activity, acting on single donors with incorporation of molecular oxygen, incorporation of two atoms of oxygen"/>
    <property type="evidence" value="ECO:0007669"/>
    <property type="project" value="UniProtKB-ARBA"/>
</dbReference>
<comment type="cofactor">
    <cofactor evidence="1">
        <name>Zn(2+)</name>
        <dbReference type="ChEBI" id="CHEBI:29105"/>
    </cofactor>
</comment>
<keyword evidence="8" id="KW-1185">Reference proteome</keyword>
<evidence type="ECO:0000259" key="6">
    <source>
        <dbReference type="Pfam" id="PF02900"/>
    </source>
</evidence>
<dbReference type="InterPro" id="IPR014436">
    <property type="entry name" value="Extradiol_dOase_DODA"/>
</dbReference>
<protein>
    <submittedName>
        <fullName evidence="7">Aromatic ring-opening dioxygenase, catalytic subunit, LigB family</fullName>
    </submittedName>
</protein>
<dbReference type="AlphaFoldDB" id="A0A1H2PN32"/>
<keyword evidence="5" id="KW-0560">Oxidoreductase</keyword>
<organism evidence="7 8">
    <name type="scientific">Chitinasiproducens palmae</name>
    <dbReference type="NCBI Taxonomy" id="1770053"/>
    <lineage>
        <taxon>Bacteria</taxon>
        <taxon>Pseudomonadati</taxon>
        <taxon>Pseudomonadota</taxon>
        <taxon>Betaproteobacteria</taxon>
        <taxon>Burkholderiales</taxon>
        <taxon>Burkholderiaceae</taxon>
        <taxon>Chitinasiproducens</taxon>
    </lineage>
</organism>
<dbReference type="GO" id="GO:0008270">
    <property type="term" value="F:zinc ion binding"/>
    <property type="evidence" value="ECO:0007669"/>
    <property type="project" value="InterPro"/>
</dbReference>
<dbReference type="Proteomes" id="UP000243719">
    <property type="component" value="Unassembled WGS sequence"/>
</dbReference>
<evidence type="ECO:0000313" key="8">
    <source>
        <dbReference type="Proteomes" id="UP000243719"/>
    </source>
</evidence>
<keyword evidence="4" id="KW-0862">Zinc</keyword>
<dbReference type="Pfam" id="PF02900">
    <property type="entry name" value="LigB"/>
    <property type="match status" value="1"/>
</dbReference>
<keyword evidence="7" id="KW-0223">Dioxygenase</keyword>
<dbReference type="PANTHER" id="PTHR30096:SF0">
    <property type="entry name" value="4,5-DOPA DIOXYGENASE EXTRADIOL-LIKE PROTEIN"/>
    <property type="match status" value="1"/>
</dbReference>
<dbReference type="GO" id="GO:0008198">
    <property type="term" value="F:ferrous iron binding"/>
    <property type="evidence" value="ECO:0007669"/>
    <property type="project" value="InterPro"/>
</dbReference>
<comment type="similarity">
    <text evidence="2">Belongs to the DODA-type extradiol aromatic ring-opening dioxygenase family.</text>
</comment>
<evidence type="ECO:0000256" key="3">
    <source>
        <dbReference type="ARBA" id="ARBA00022723"/>
    </source>
</evidence>
<evidence type="ECO:0000313" key="7">
    <source>
        <dbReference type="EMBL" id="SDV48052.1"/>
    </source>
</evidence>
<evidence type="ECO:0000256" key="4">
    <source>
        <dbReference type="ARBA" id="ARBA00022833"/>
    </source>
</evidence>
<dbReference type="PIRSF" id="PIRSF006157">
    <property type="entry name" value="Doxgns_DODA"/>
    <property type="match status" value="1"/>
</dbReference>
<name>A0A1H2PN32_9BURK</name>
<dbReference type="PANTHER" id="PTHR30096">
    <property type="entry name" value="4,5-DOPA DIOXYGENASE EXTRADIOL-LIKE PROTEIN"/>
    <property type="match status" value="1"/>
</dbReference>
<dbReference type="STRING" id="1770053.SAMN05216551_104120"/>
<dbReference type="CDD" id="cd07363">
    <property type="entry name" value="45_DOPA_Dioxygenase"/>
    <property type="match status" value="1"/>
</dbReference>